<dbReference type="AlphaFoldDB" id="A0A4Y7K7U3"/>
<gene>
    <name evidence="6" type="ORF">C5167_031644</name>
</gene>
<dbReference type="Proteomes" id="UP000316621">
    <property type="component" value="Chromosome 7"/>
</dbReference>
<dbReference type="Pfam" id="PF01975">
    <property type="entry name" value="SurE"/>
    <property type="match status" value="1"/>
</dbReference>
<protein>
    <recommendedName>
        <fullName evidence="5">Survival protein SurE-like phosphatase/nucleotidase domain-containing protein</fullName>
    </recommendedName>
</protein>
<dbReference type="SUPFAM" id="SSF64167">
    <property type="entry name" value="SurE-like"/>
    <property type="match status" value="1"/>
</dbReference>
<dbReference type="OMA" id="HHMLYSG"/>
<reference evidence="6 7" key="1">
    <citation type="journal article" date="2018" name="Science">
        <title>The opium poppy genome and morphinan production.</title>
        <authorList>
            <person name="Guo L."/>
            <person name="Winzer T."/>
            <person name="Yang X."/>
            <person name="Li Y."/>
            <person name="Ning Z."/>
            <person name="He Z."/>
            <person name="Teodor R."/>
            <person name="Lu Y."/>
            <person name="Bowser T.A."/>
            <person name="Graham I.A."/>
            <person name="Ye K."/>
        </authorList>
    </citation>
    <scope>NUCLEOTIDE SEQUENCE [LARGE SCALE GENOMIC DNA]</scope>
    <source>
        <strain evidence="7">cv. HN1</strain>
        <tissue evidence="6">Leaves</tissue>
    </source>
</reference>
<comment type="similarity">
    <text evidence="1">Belongs to the SurE nucleotidase family.</text>
</comment>
<dbReference type="EMBL" id="CM010721">
    <property type="protein sequence ID" value="RZC68392.1"/>
    <property type="molecule type" value="Genomic_DNA"/>
</dbReference>
<dbReference type="PANTHER" id="PTHR30457">
    <property type="entry name" value="5'-NUCLEOTIDASE SURE"/>
    <property type="match status" value="1"/>
</dbReference>
<dbReference type="InterPro" id="IPR030048">
    <property type="entry name" value="SurE"/>
</dbReference>
<organism evidence="6 7">
    <name type="scientific">Papaver somniferum</name>
    <name type="common">Opium poppy</name>
    <dbReference type="NCBI Taxonomy" id="3469"/>
    <lineage>
        <taxon>Eukaryota</taxon>
        <taxon>Viridiplantae</taxon>
        <taxon>Streptophyta</taxon>
        <taxon>Embryophyta</taxon>
        <taxon>Tracheophyta</taxon>
        <taxon>Spermatophyta</taxon>
        <taxon>Magnoliopsida</taxon>
        <taxon>Ranunculales</taxon>
        <taxon>Papaveraceae</taxon>
        <taxon>Papaveroideae</taxon>
        <taxon>Papaver</taxon>
    </lineage>
</organism>
<evidence type="ECO:0000259" key="5">
    <source>
        <dbReference type="Pfam" id="PF01975"/>
    </source>
</evidence>
<dbReference type="OrthoDB" id="202825at2759"/>
<keyword evidence="7" id="KW-1185">Reference proteome</keyword>
<feature type="domain" description="Survival protein SurE-like phosphatase/nucleotidase" evidence="5">
    <location>
        <begin position="58"/>
        <end position="251"/>
    </location>
</feature>
<keyword evidence="2" id="KW-0479">Metal-binding</keyword>
<dbReference type="GO" id="GO:0008252">
    <property type="term" value="F:nucleotidase activity"/>
    <property type="evidence" value="ECO:0007669"/>
    <property type="project" value="InterPro"/>
</dbReference>
<dbReference type="GO" id="GO:0046872">
    <property type="term" value="F:metal ion binding"/>
    <property type="evidence" value="ECO:0007669"/>
    <property type="project" value="UniProtKB-KW"/>
</dbReference>
<keyword evidence="3" id="KW-0378">Hydrolase</keyword>
<dbReference type="NCBIfam" id="TIGR00087">
    <property type="entry name" value="surE"/>
    <property type="match status" value="1"/>
</dbReference>
<dbReference type="HAMAP" id="MF_00060">
    <property type="entry name" value="SurE"/>
    <property type="match status" value="1"/>
</dbReference>
<evidence type="ECO:0000256" key="1">
    <source>
        <dbReference type="ARBA" id="ARBA00011062"/>
    </source>
</evidence>
<evidence type="ECO:0000256" key="4">
    <source>
        <dbReference type="SAM" id="MobiDB-lite"/>
    </source>
</evidence>
<name>A0A4Y7K7U3_PAPSO</name>
<dbReference type="Gene3D" id="3.40.1210.10">
    <property type="entry name" value="Survival protein SurE-like phosphatase/nucleotidase"/>
    <property type="match status" value="1"/>
</dbReference>
<evidence type="ECO:0000256" key="2">
    <source>
        <dbReference type="ARBA" id="ARBA00022723"/>
    </source>
</evidence>
<dbReference type="Gramene" id="RZC68392">
    <property type="protein sequence ID" value="RZC68392"/>
    <property type="gene ID" value="C5167_031644"/>
</dbReference>
<feature type="region of interest" description="Disordered" evidence="4">
    <location>
        <begin position="24"/>
        <end position="51"/>
    </location>
</feature>
<feature type="compositionally biased region" description="Low complexity" evidence="4">
    <location>
        <begin position="33"/>
        <end position="49"/>
    </location>
</feature>
<dbReference type="InterPro" id="IPR002828">
    <property type="entry name" value="SurE-like_Pase/nucleotidase"/>
</dbReference>
<sequence>MTMKNNFLPPNLVSNLQQVLNNRKGDGEEEANEAAAAPTSTSETTTTSSEIDESKPIVLITNGDGIDSFGLTSLVQALVKDNLYNIQVCAPQSDRSVSGHAVTVCETITVSSTEISGVSCAAYEVAGTPADCVSLALSGALFSWTKPALVISGINKGSRCGNHIYCSGAVAGAREALISGVPSLSISLDWKKDESKESDFSEAVNVCLPLIHAAIRDIEAEIFPRSCSLNIEVPTSPSTNKGFKVTKQSLWRPSPSWTAVSANRQPGAGIFMPNQQGIGLSLAQLGRDASAAGAARRLNTHRKNVEVESVGVAGKTDTQRVKRYFRLEFVDKEQRNMDEDLDFRALENGYVAITPLTLSSNSESEIQTSASKWITTALSPETN</sequence>
<dbReference type="STRING" id="3469.A0A4Y7K7U3"/>
<proteinExistence type="inferred from homology"/>
<evidence type="ECO:0000313" key="7">
    <source>
        <dbReference type="Proteomes" id="UP000316621"/>
    </source>
</evidence>
<dbReference type="PANTHER" id="PTHR30457:SF5">
    <property type="entry name" value="OS01G0709400 PROTEIN"/>
    <property type="match status" value="1"/>
</dbReference>
<dbReference type="InterPro" id="IPR036523">
    <property type="entry name" value="SurE-like_sf"/>
</dbReference>
<evidence type="ECO:0000313" key="6">
    <source>
        <dbReference type="EMBL" id="RZC68392.1"/>
    </source>
</evidence>
<accession>A0A4Y7K7U3</accession>
<evidence type="ECO:0000256" key="3">
    <source>
        <dbReference type="ARBA" id="ARBA00022801"/>
    </source>
</evidence>